<keyword evidence="1" id="KW-1133">Transmembrane helix</keyword>
<keyword evidence="1" id="KW-0812">Transmembrane</keyword>
<dbReference type="AlphaFoldDB" id="A0ABD3I8B9"/>
<gene>
    <name evidence="2" type="ORF">R1sor_017578</name>
</gene>
<dbReference type="EMBL" id="JBJQOH010000001">
    <property type="protein sequence ID" value="KAL3699556.1"/>
    <property type="molecule type" value="Genomic_DNA"/>
</dbReference>
<evidence type="ECO:0000313" key="3">
    <source>
        <dbReference type="Proteomes" id="UP001633002"/>
    </source>
</evidence>
<name>A0ABD3I8B9_9MARC</name>
<proteinExistence type="predicted"/>
<evidence type="ECO:0000313" key="2">
    <source>
        <dbReference type="EMBL" id="KAL3699556.1"/>
    </source>
</evidence>
<evidence type="ECO:0000256" key="1">
    <source>
        <dbReference type="SAM" id="Phobius"/>
    </source>
</evidence>
<protein>
    <recommendedName>
        <fullName evidence="4">Ribosomal protein S3</fullName>
    </recommendedName>
</protein>
<sequence>MAHRGLPLCKGTGALDTGLSWTHSSCVGSGPLVTRKNQCSLSAVGFADPRPYARRELLLVFPLQKLPSKVWTRLSADFTSSTSEGIMSPSSMRALLSILGFFMGFGGISLPAMDYVKIGVKGPRVLSTNLLNFLVKVTMEAPAAVPTPDPLPPIDPEVEKKRAEDDRVAMMGMMKRIEKEGHGAIRYIYSKSVFYVNLERLYKERINREVLMQLLRHVVKIMMTWIPEFQGVIVDIVREQKHMLPNTQGKFTQNRMPNHIIRWFCYRLPNRCKVIIQEKLRDLGVPTKNPYQPLEKTLHHCFGGDELRVVKWGFERFAVGKYK</sequence>
<keyword evidence="3" id="KW-1185">Reference proteome</keyword>
<dbReference type="Proteomes" id="UP001633002">
    <property type="component" value="Unassembled WGS sequence"/>
</dbReference>
<organism evidence="2 3">
    <name type="scientific">Riccia sorocarpa</name>
    <dbReference type="NCBI Taxonomy" id="122646"/>
    <lineage>
        <taxon>Eukaryota</taxon>
        <taxon>Viridiplantae</taxon>
        <taxon>Streptophyta</taxon>
        <taxon>Embryophyta</taxon>
        <taxon>Marchantiophyta</taxon>
        <taxon>Marchantiopsida</taxon>
        <taxon>Marchantiidae</taxon>
        <taxon>Marchantiales</taxon>
        <taxon>Ricciaceae</taxon>
        <taxon>Riccia</taxon>
    </lineage>
</organism>
<feature type="transmembrane region" description="Helical" evidence="1">
    <location>
        <begin position="94"/>
        <end position="113"/>
    </location>
</feature>
<accession>A0ABD3I8B9</accession>
<keyword evidence="1" id="KW-0472">Membrane</keyword>
<comment type="caution">
    <text evidence="2">The sequence shown here is derived from an EMBL/GenBank/DDBJ whole genome shotgun (WGS) entry which is preliminary data.</text>
</comment>
<reference evidence="2 3" key="1">
    <citation type="submission" date="2024-09" db="EMBL/GenBank/DDBJ databases">
        <title>Chromosome-scale assembly of Riccia sorocarpa.</title>
        <authorList>
            <person name="Paukszto L."/>
        </authorList>
    </citation>
    <scope>NUCLEOTIDE SEQUENCE [LARGE SCALE GENOMIC DNA]</scope>
    <source>
        <strain evidence="2">LP-2024</strain>
        <tissue evidence="2">Aerial parts of the thallus</tissue>
    </source>
</reference>
<evidence type="ECO:0008006" key="4">
    <source>
        <dbReference type="Google" id="ProtNLM"/>
    </source>
</evidence>